<comment type="caution">
    <text evidence="4">The sequence shown here is derived from an EMBL/GenBank/DDBJ whole genome shotgun (WGS) entry which is preliminary data.</text>
</comment>
<protein>
    <submittedName>
        <fullName evidence="4">RSN1 protein</fullName>
    </submittedName>
</protein>
<evidence type="ECO:0000256" key="2">
    <source>
        <dbReference type="SAM" id="Phobius"/>
    </source>
</evidence>
<organism evidence="4 5">
    <name type="scientific">Symbiodinium natans</name>
    <dbReference type="NCBI Taxonomy" id="878477"/>
    <lineage>
        <taxon>Eukaryota</taxon>
        <taxon>Sar</taxon>
        <taxon>Alveolata</taxon>
        <taxon>Dinophyceae</taxon>
        <taxon>Suessiales</taxon>
        <taxon>Symbiodiniaceae</taxon>
        <taxon>Symbiodinium</taxon>
    </lineage>
</organism>
<dbReference type="InterPro" id="IPR045122">
    <property type="entry name" value="Csc1-like"/>
</dbReference>
<evidence type="ECO:0000256" key="1">
    <source>
        <dbReference type="SAM" id="MobiDB-lite"/>
    </source>
</evidence>
<gene>
    <name evidence="4" type="primary">RSN1</name>
    <name evidence="4" type="ORF">SNAT2548_LOCUS31397</name>
</gene>
<feature type="compositionally biased region" description="Acidic residues" evidence="1">
    <location>
        <begin position="12"/>
        <end position="24"/>
    </location>
</feature>
<dbReference type="GO" id="GO:0005227">
    <property type="term" value="F:calcium-activated cation channel activity"/>
    <property type="evidence" value="ECO:0007669"/>
    <property type="project" value="InterPro"/>
</dbReference>
<name>A0A812UA66_9DINO</name>
<feature type="transmembrane region" description="Helical" evidence="2">
    <location>
        <begin position="264"/>
        <end position="284"/>
    </location>
</feature>
<feature type="transmembrane region" description="Helical" evidence="2">
    <location>
        <begin position="200"/>
        <end position="221"/>
    </location>
</feature>
<proteinExistence type="predicted"/>
<dbReference type="PANTHER" id="PTHR13018:SF5">
    <property type="entry name" value="RE44586P"/>
    <property type="match status" value="1"/>
</dbReference>
<keyword evidence="5" id="KW-1185">Reference proteome</keyword>
<sequence length="312" mass="35121">MSSAHHFHDSGTDTDADTDTDTDTDTQTHRHTSTALFSMLTGGVDMSGAEATRILSSSVQRQLTGVLEIQFSDRAFAALRTDGSVIFVLLVTAIGNNFISFCEAVASNPLSFPHILAAELPKATHFYMNFLVVQWSTHVINLLRYINLAKFVGFCALYPEEEAKKRAEPEDQDYYGFGSRSARWTINLLIGVVFGTLNPFIPILSLVNFVICRVVYGYLIICTETRKPDLGGNFWVKNLNHVLQGTILYTLLMTGVLLDRSPNYIPGAVSVTCLAYLGRSYWFFEKHYRWQAREYTVYQSHAKRTKPPSQEF</sequence>
<keyword evidence="2" id="KW-0812">Transmembrane</keyword>
<evidence type="ECO:0000313" key="4">
    <source>
        <dbReference type="EMBL" id="CAE7557847.1"/>
    </source>
</evidence>
<dbReference type="EMBL" id="CAJNDS010002657">
    <property type="protein sequence ID" value="CAE7557847.1"/>
    <property type="molecule type" value="Genomic_DNA"/>
</dbReference>
<keyword evidence="2" id="KW-0472">Membrane</keyword>
<accession>A0A812UA66</accession>
<feature type="compositionally biased region" description="Basic and acidic residues" evidence="1">
    <location>
        <begin position="1"/>
        <end position="11"/>
    </location>
</feature>
<reference evidence="4" key="1">
    <citation type="submission" date="2021-02" db="EMBL/GenBank/DDBJ databases">
        <authorList>
            <person name="Dougan E. K."/>
            <person name="Rhodes N."/>
            <person name="Thang M."/>
            <person name="Chan C."/>
        </authorList>
    </citation>
    <scope>NUCLEOTIDE SEQUENCE</scope>
</reference>
<feature type="region of interest" description="Disordered" evidence="1">
    <location>
        <begin position="1"/>
        <end position="30"/>
    </location>
</feature>
<dbReference type="GO" id="GO:0005886">
    <property type="term" value="C:plasma membrane"/>
    <property type="evidence" value="ECO:0007669"/>
    <property type="project" value="TreeGrafter"/>
</dbReference>
<dbReference type="Proteomes" id="UP000604046">
    <property type="component" value="Unassembled WGS sequence"/>
</dbReference>
<dbReference type="InterPro" id="IPR003864">
    <property type="entry name" value="CSC1/OSCA1-like_7TM"/>
</dbReference>
<dbReference type="AlphaFoldDB" id="A0A812UA66"/>
<evidence type="ECO:0000259" key="3">
    <source>
        <dbReference type="Pfam" id="PF02714"/>
    </source>
</evidence>
<evidence type="ECO:0000313" key="5">
    <source>
        <dbReference type="Proteomes" id="UP000604046"/>
    </source>
</evidence>
<keyword evidence="2" id="KW-1133">Transmembrane helix</keyword>
<dbReference type="Pfam" id="PF02714">
    <property type="entry name" value="RSN1_7TM"/>
    <property type="match status" value="1"/>
</dbReference>
<dbReference type="PANTHER" id="PTHR13018">
    <property type="entry name" value="PROBABLE MEMBRANE PROTEIN DUF221-RELATED"/>
    <property type="match status" value="1"/>
</dbReference>
<dbReference type="OrthoDB" id="422983at2759"/>
<feature type="domain" description="CSC1/OSCA1-like 7TM region" evidence="3">
    <location>
        <begin position="85"/>
        <end position="256"/>
    </location>
</feature>